<dbReference type="RefSeq" id="WP_013015836.1">
    <property type="nucleotide sequence ID" value="NC_013947.1"/>
</dbReference>
<feature type="region of interest" description="Disordered" evidence="1">
    <location>
        <begin position="25"/>
        <end position="47"/>
    </location>
</feature>
<protein>
    <submittedName>
        <fullName evidence="3">Uncharacterized protein</fullName>
    </submittedName>
</protein>
<proteinExistence type="predicted"/>
<keyword evidence="2" id="KW-1133">Transmembrane helix</keyword>
<feature type="region of interest" description="Disordered" evidence="1">
    <location>
        <begin position="224"/>
        <end position="316"/>
    </location>
</feature>
<feature type="compositionally biased region" description="Polar residues" evidence="1">
    <location>
        <begin position="228"/>
        <end position="239"/>
    </location>
</feature>
<feature type="transmembrane region" description="Helical" evidence="2">
    <location>
        <begin position="51"/>
        <end position="72"/>
    </location>
</feature>
<organism evidence="3 4">
    <name type="scientific">Stackebrandtia nassauensis (strain DSM 44728 / CIP 108903 / NRRL B-16338 / NBRC 102104 / LLR-40K-21)</name>
    <dbReference type="NCBI Taxonomy" id="446470"/>
    <lineage>
        <taxon>Bacteria</taxon>
        <taxon>Bacillati</taxon>
        <taxon>Actinomycetota</taxon>
        <taxon>Actinomycetes</taxon>
        <taxon>Glycomycetales</taxon>
        <taxon>Glycomycetaceae</taxon>
        <taxon>Stackebrandtia</taxon>
    </lineage>
</organism>
<dbReference type="AlphaFoldDB" id="D3Q5W6"/>
<dbReference type="HOGENOM" id="CLU_879729_0_0_11"/>
<dbReference type="Proteomes" id="UP000000844">
    <property type="component" value="Chromosome"/>
</dbReference>
<dbReference type="OrthoDB" id="9837062at2"/>
<keyword evidence="4" id="KW-1185">Reference proteome</keyword>
<dbReference type="eggNOG" id="ENOG5031XUT">
    <property type="taxonomic scope" value="Bacteria"/>
</dbReference>
<dbReference type="STRING" id="446470.Snas_0551"/>
<evidence type="ECO:0000313" key="4">
    <source>
        <dbReference type="Proteomes" id="UP000000844"/>
    </source>
</evidence>
<dbReference type="EMBL" id="CP001778">
    <property type="protein sequence ID" value="ADD40265.1"/>
    <property type="molecule type" value="Genomic_DNA"/>
</dbReference>
<feature type="compositionally biased region" description="Low complexity" evidence="1">
    <location>
        <begin position="258"/>
        <end position="282"/>
    </location>
</feature>
<evidence type="ECO:0000256" key="2">
    <source>
        <dbReference type="SAM" id="Phobius"/>
    </source>
</evidence>
<keyword evidence="2" id="KW-0472">Membrane</keyword>
<reference evidence="3 4" key="1">
    <citation type="journal article" date="2009" name="Stand. Genomic Sci.">
        <title>Complete genome sequence of Stackebrandtia nassauensis type strain (LLR-40K-21).</title>
        <authorList>
            <person name="Munk C."/>
            <person name="Lapidus A."/>
            <person name="Copeland A."/>
            <person name="Jando M."/>
            <person name="Mayilraj S."/>
            <person name="Glavina Del Rio T."/>
            <person name="Nolan M."/>
            <person name="Chen F."/>
            <person name="Lucas S."/>
            <person name="Tice H."/>
            <person name="Cheng J.F."/>
            <person name="Han C."/>
            <person name="Detter J.C."/>
            <person name="Bruce D."/>
            <person name="Goodwin L."/>
            <person name="Chain P."/>
            <person name="Pitluck S."/>
            <person name="Goker M."/>
            <person name="Ovchinikova G."/>
            <person name="Pati A."/>
            <person name="Ivanova N."/>
            <person name="Mavromatis K."/>
            <person name="Chen A."/>
            <person name="Palaniappan K."/>
            <person name="Land M."/>
            <person name="Hauser L."/>
            <person name="Chang Y.J."/>
            <person name="Jeffries C.D."/>
            <person name="Bristow J."/>
            <person name="Eisen J.A."/>
            <person name="Markowitz V."/>
            <person name="Hugenholtz P."/>
            <person name="Kyrpides N.C."/>
            <person name="Klenk H.P."/>
        </authorList>
    </citation>
    <scope>NUCLEOTIDE SEQUENCE [LARGE SCALE GENOMIC DNA]</scope>
    <source>
        <strain evidence="4">DSM 44728 / CIP 108903 / NRRL B-16338 / NBRC 102104 / LLR-40K-21</strain>
    </source>
</reference>
<evidence type="ECO:0000313" key="3">
    <source>
        <dbReference type="EMBL" id="ADD40265.1"/>
    </source>
</evidence>
<gene>
    <name evidence="3" type="ordered locus">Snas_0551</name>
</gene>
<sequence length="316" mass="32581">MADFQPARDPDEELITAAFSSYRAQAPKNFPHPPAAEVMAKADTARPRKRALTVSLAALAFTGLIAGGAAVAQTVASSGEMPDDRGDGSSSVASGEDGGSSSKDPSSSSKPDDDKTEDDDLHGLAITLPDWPEAAADCPAGTYTFSKEGVSKPDSKWSLASDGTVTALDDDGVSNDLIVEIDCDELSGVIALERDDDEATAKDFVDTAEPGTAIDVVSVDGNKVTVDTGPSTEGQTQETFVYDGDGFNEAPDEEPSDEPSSSSGTPSEEPSTSSPGSESTSGLLDPGDRVANGSAEPSVARRTPNDPPYDDVRSRG</sequence>
<accession>D3Q5W6</accession>
<feature type="compositionally biased region" description="Low complexity" evidence="1">
    <location>
        <begin position="99"/>
        <end position="109"/>
    </location>
</feature>
<dbReference type="KEGG" id="sna:Snas_0551"/>
<feature type="region of interest" description="Disordered" evidence="1">
    <location>
        <begin position="74"/>
        <end position="158"/>
    </location>
</feature>
<evidence type="ECO:0000256" key="1">
    <source>
        <dbReference type="SAM" id="MobiDB-lite"/>
    </source>
</evidence>
<name>D3Q5W6_STANL</name>
<keyword evidence="2" id="KW-0812">Transmembrane</keyword>